<dbReference type="GO" id="GO:1990904">
    <property type="term" value="C:ribonucleoprotein complex"/>
    <property type="evidence" value="ECO:0007669"/>
    <property type="project" value="UniProtKB-KW"/>
</dbReference>
<dbReference type="KEGG" id="pmet:G4Y79_10630"/>
<proteinExistence type="inferred from homology"/>
<evidence type="ECO:0000313" key="9">
    <source>
        <dbReference type="Proteomes" id="UP000594468"/>
    </source>
</evidence>
<dbReference type="PANTHER" id="PTHR11620">
    <property type="entry name" value="60S RIBOSOMAL PROTEIN L23A"/>
    <property type="match status" value="1"/>
</dbReference>
<sequence length="99" mass="11541">MPELHEYEVIRRPVITEKSNTLTESNQYVFEVASNANKIQIKNAVETIFDIPGKVVKVRTMVMPAKRGRRGRKMFIRHREWKKAVVTLEAGEELELFNV</sequence>
<dbReference type="InterPro" id="IPR012678">
    <property type="entry name" value="Ribosomal_uL23/eL15/eS24_sf"/>
</dbReference>
<dbReference type="InterPro" id="IPR013025">
    <property type="entry name" value="Ribosomal_uL23-like"/>
</dbReference>
<dbReference type="FunFam" id="3.30.70.330:FF:000001">
    <property type="entry name" value="50S ribosomal protein L23"/>
    <property type="match status" value="1"/>
</dbReference>
<reference evidence="8 9" key="1">
    <citation type="submission" date="2020-02" db="EMBL/GenBank/DDBJ databases">
        <authorList>
            <person name="Zheng R.K."/>
            <person name="Sun C.M."/>
        </authorList>
    </citation>
    <scope>NUCLEOTIDE SEQUENCE [LARGE SCALE GENOMIC DNA]</scope>
    <source>
        <strain evidence="9">rifampicinis</strain>
    </source>
</reference>
<dbReference type="Pfam" id="PF00276">
    <property type="entry name" value="Ribosomal_L23"/>
    <property type="match status" value="1"/>
</dbReference>
<evidence type="ECO:0000313" key="8">
    <source>
        <dbReference type="EMBL" id="QPC84802.1"/>
    </source>
</evidence>
<keyword evidence="9" id="KW-1185">Reference proteome</keyword>
<keyword evidence="3 6" id="KW-0694">RNA-binding</keyword>
<evidence type="ECO:0000256" key="1">
    <source>
        <dbReference type="ARBA" id="ARBA00006700"/>
    </source>
</evidence>
<comment type="function">
    <text evidence="6">One of the early assembly proteins it binds 23S rRNA. One of the proteins that surrounds the polypeptide exit tunnel on the outside of the ribosome. Forms the main docking site for trigger factor binding to the ribosome.</text>
</comment>
<keyword evidence="5 6" id="KW-0687">Ribonucleoprotein</keyword>
<keyword evidence="4 6" id="KW-0689">Ribosomal protein</keyword>
<dbReference type="SUPFAM" id="SSF54189">
    <property type="entry name" value="Ribosomal proteins S24e, L23 and L15e"/>
    <property type="match status" value="1"/>
</dbReference>
<evidence type="ECO:0000256" key="5">
    <source>
        <dbReference type="ARBA" id="ARBA00023274"/>
    </source>
</evidence>
<dbReference type="GO" id="GO:0003735">
    <property type="term" value="F:structural constituent of ribosome"/>
    <property type="evidence" value="ECO:0007669"/>
    <property type="project" value="InterPro"/>
</dbReference>
<accession>A0A7S8ED66</accession>
<protein>
    <recommendedName>
        <fullName evidence="6">Large ribosomal subunit protein uL23</fullName>
    </recommendedName>
</protein>
<evidence type="ECO:0000256" key="7">
    <source>
        <dbReference type="RuleBase" id="RU003934"/>
    </source>
</evidence>
<dbReference type="GO" id="GO:0006412">
    <property type="term" value="P:translation"/>
    <property type="evidence" value="ECO:0007669"/>
    <property type="project" value="UniProtKB-UniRule"/>
</dbReference>
<evidence type="ECO:0000256" key="6">
    <source>
        <dbReference type="HAMAP-Rule" id="MF_01369"/>
    </source>
</evidence>
<comment type="subunit">
    <text evidence="6">Part of the 50S ribosomal subunit. Contacts protein L29, and trigger factor when it is bound to the ribosome.</text>
</comment>
<dbReference type="GO" id="GO:0019843">
    <property type="term" value="F:rRNA binding"/>
    <property type="evidence" value="ECO:0007669"/>
    <property type="project" value="UniProtKB-UniRule"/>
</dbReference>
<dbReference type="PROSITE" id="PS00050">
    <property type="entry name" value="RIBOSOMAL_L23"/>
    <property type="match status" value="1"/>
</dbReference>
<dbReference type="GO" id="GO:0005840">
    <property type="term" value="C:ribosome"/>
    <property type="evidence" value="ECO:0007669"/>
    <property type="project" value="UniProtKB-KW"/>
</dbReference>
<comment type="similarity">
    <text evidence="1 6 7">Belongs to the universal ribosomal protein uL23 family.</text>
</comment>
<name>A0A7S8ED66_9CHLR</name>
<dbReference type="InterPro" id="IPR012677">
    <property type="entry name" value="Nucleotide-bd_a/b_plait_sf"/>
</dbReference>
<gene>
    <name evidence="6 8" type="primary">rplW</name>
    <name evidence="8" type="ORF">G4Y79_10630</name>
</gene>
<dbReference type="Gene3D" id="3.30.70.330">
    <property type="match status" value="1"/>
</dbReference>
<keyword evidence="2 6" id="KW-0699">rRNA-binding</keyword>
<dbReference type="Proteomes" id="UP000594468">
    <property type="component" value="Chromosome"/>
</dbReference>
<evidence type="ECO:0000256" key="2">
    <source>
        <dbReference type="ARBA" id="ARBA00022730"/>
    </source>
</evidence>
<organism evidence="8 9">
    <name type="scientific">Phototrophicus methaneseepsis</name>
    <dbReference type="NCBI Taxonomy" id="2710758"/>
    <lineage>
        <taxon>Bacteria</taxon>
        <taxon>Bacillati</taxon>
        <taxon>Chloroflexota</taxon>
        <taxon>Candidatus Thermofontia</taxon>
        <taxon>Phototrophicales</taxon>
        <taxon>Phototrophicaceae</taxon>
        <taxon>Phototrophicus</taxon>
    </lineage>
</organism>
<dbReference type="EMBL" id="CP062983">
    <property type="protein sequence ID" value="QPC84802.1"/>
    <property type="molecule type" value="Genomic_DNA"/>
</dbReference>
<dbReference type="HAMAP" id="MF_01369_B">
    <property type="entry name" value="Ribosomal_uL23_B"/>
    <property type="match status" value="1"/>
</dbReference>
<dbReference type="AlphaFoldDB" id="A0A7S8ED66"/>
<dbReference type="RefSeq" id="WP_195172865.1">
    <property type="nucleotide sequence ID" value="NZ_CP062983.1"/>
</dbReference>
<dbReference type="InterPro" id="IPR001014">
    <property type="entry name" value="Ribosomal_uL23_CS"/>
</dbReference>
<evidence type="ECO:0000256" key="4">
    <source>
        <dbReference type="ARBA" id="ARBA00022980"/>
    </source>
</evidence>
<evidence type="ECO:0000256" key="3">
    <source>
        <dbReference type="ARBA" id="ARBA00022884"/>
    </source>
</evidence>
<dbReference type="NCBIfam" id="NF004363">
    <property type="entry name" value="PRK05738.2-4"/>
    <property type="match status" value="1"/>
</dbReference>